<keyword evidence="6" id="KW-0285">Flavoprotein</keyword>
<evidence type="ECO:0000313" key="18">
    <source>
        <dbReference type="Proteomes" id="UP000578686"/>
    </source>
</evidence>
<proteinExistence type="inferred from homology"/>
<evidence type="ECO:0000256" key="15">
    <source>
        <dbReference type="ARBA" id="ARBA00048407"/>
    </source>
</evidence>
<dbReference type="Pfam" id="PF13434">
    <property type="entry name" value="Lys_Orn_oxgnase"/>
    <property type="match status" value="1"/>
</dbReference>
<evidence type="ECO:0000256" key="7">
    <source>
        <dbReference type="ARBA" id="ARBA00022827"/>
    </source>
</evidence>
<gene>
    <name evidence="17" type="ORF">HCN56_12935</name>
</gene>
<evidence type="ECO:0000256" key="13">
    <source>
        <dbReference type="ARBA" id="ARBA00032493"/>
    </source>
</evidence>
<dbReference type="Proteomes" id="UP000578686">
    <property type="component" value="Unassembled WGS sequence"/>
</dbReference>
<dbReference type="Gene3D" id="3.50.50.60">
    <property type="entry name" value="FAD/NAD(P)-binding domain"/>
    <property type="match status" value="1"/>
</dbReference>
<comment type="similarity">
    <text evidence="3">Belongs to the lysine N(6)-hydroxylase/L-ornithine N(5)-oxygenase family.</text>
</comment>
<evidence type="ECO:0000256" key="12">
    <source>
        <dbReference type="ARBA" id="ARBA00031158"/>
    </source>
</evidence>
<evidence type="ECO:0000256" key="6">
    <source>
        <dbReference type="ARBA" id="ARBA00022630"/>
    </source>
</evidence>
<name>A0A7X6HZB4_9ACTN</name>
<comment type="caution">
    <text evidence="17">The sequence shown here is derived from an EMBL/GenBank/DDBJ whole genome shotgun (WGS) entry which is preliminary data.</text>
</comment>
<evidence type="ECO:0000313" key="17">
    <source>
        <dbReference type="EMBL" id="NJQ06461.1"/>
    </source>
</evidence>
<dbReference type="EC" id="1.14.13.59" evidence="4"/>
<evidence type="ECO:0000256" key="10">
    <source>
        <dbReference type="ARBA" id="ARBA00023033"/>
    </source>
</evidence>
<evidence type="ECO:0000256" key="14">
    <source>
        <dbReference type="ARBA" id="ARBA00032738"/>
    </source>
</evidence>
<dbReference type="PANTHER" id="PTHR42802:SF1">
    <property type="entry name" value="L-ORNITHINE N(5)-MONOOXYGENASE"/>
    <property type="match status" value="1"/>
</dbReference>
<dbReference type="InterPro" id="IPR036188">
    <property type="entry name" value="FAD/NAD-bd_sf"/>
</dbReference>
<dbReference type="GO" id="GO:0047091">
    <property type="term" value="F:L-lysine 6-monooxygenase (NADPH) activity"/>
    <property type="evidence" value="ECO:0007669"/>
    <property type="project" value="UniProtKB-EC"/>
</dbReference>
<keyword evidence="18" id="KW-1185">Reference proteome</keyword>
<dbReference type="EMBL" id="JAAVJD010000085">
    <property type="protein sequence ID" value="NJQ06461.1"/>
    <property type="molecule type" value="Genomic_DNA"/>
</dbReference>
<dbReference type="RefSeq" id="WP_167970572.1">
    <property type="nucleotide sequence ID" value="NZ_JAAVJD010000085.1"/>
</dbReference>
<dbReference type="PANTHER" id="PTHR42802">
    <property type="entry name" value="MONOOXYGENASE"/>
    <property type="match status" value="1"/>
</dbReference>
<evidence type="ECO:0000256" key="3">
    <source>
        <dbReference type="ARBA" id="ARBA00007588"/>
    </source>
</evidence>
<comment type="catalytic activity">
    <reaction evidence="15">
        <text>L-lysine + NADPH + O2 = N(6)-hydroxy-L-lysine + NADP(+) + H2O</text>
        <dbReference type="Rhea" id="RHEA:23228"/>
        <dbReference type="ChEBI" id="CHEBI:15377"/>
        <dbReference type="ChEBI" id="CHEBI:15379"/>
        <dbReference type="ChEBI" id="CHEBI:32551"/>
        <dbReference type="ChEBI" id="CHEBI:57783"/>
        <dbReference type="ChEBI" id="CHEBI:57820"/>
        <dbReference type="ChEBI" id="CHEBI:58349"/>
        <dbReference type="EC" id="1.14.13.59"/>
    </reaction>
</comment>
<evidence type="ECO:0000256" key="8">
    <source>
        <dbReference type="ARBA" id="ARBA00022857"/>
    </source>
</evidence>
<organism evidence="17 18">
    <name type="scientific">Streptomyces lonarensis</name>
    <dbReference type="NCBI Taxonomy" id="700599"/>
    <lineage>
        <taxon>Bacteria</taxon>
        <taxon>Bacillati</taxon>
        <taxon>Actinomycetota</taxon>
        <taxon>Actinomycetes</taxon>
        <taxon>Kitasatosporales</taxon>
        <taxon>Streptomycetaceae</taxon>
        <taxon>Streptomyces</taxon>
    </lineage>
</organism>
<protein>
    <recommendedName>
        <fullName evidence="5">L-lysine N6-monooxygenase MbtG</fullName>
        <ecNumber evidence="4">1.14.13.59</ecNumber>
    </recommendedName>
    <alternativeName>
        <fullName evidence="14">Lysine 6-N-hydroxylase</fullName>
    </alternativeName>
    <alternativeName>
        <fullName evidence="13">Lysine N6-hydroxylase</fullName>
    </alternativeName>
    <alternativeName>
        <fullName evidence="11">Lysine-N-oxygenase</fullName>
    </alternativeName>
    <alternativeName>
        <fullName evidence="12">Mycobactin synthase protein G</fullName>
    </alternativeName>
</protein>
<evidence type="ECO:0000256" key="1">
    <source>
        <dbReference type="ARBA" id="ARBA00001974"/>
    </source>
</evidence>
<reference evidence="17 18" key="1">
    <citation type="submission" date="2020-03" db="EMBL/GenBank/DDBJ databases">
        <title>Draft genome of Streptomyces sp. ventii, isolated from the Axial Seamount in the Pacific Ocean, and resequencing of the two type strains Streptomyces lonarensis strain NCL 716 and Streptomyces bohaiensis strain 11A07.</title>
        <authorList>
            <person name="Loughran R.M."/>
            <person name="Pfannmuller K.M."/>
            <person name="Wasson B.J."/>
            <person name="Deadmond M.C."/>
            <person name="Paddock B.E."/>
            <person name="Koyack M.J."/>
            <person name="Gallegos D.A."/>
            <person name="Mitchell E.A."/>
            <person name="Ushijima B."/>
            <person name="Saw J.H."/>
            <person name="Mcphail K.L."/>
            <person name="Videau P."/>
        </authorList>
    </citation>
    <scope>NUCLEOTIDE SEQUENCE [LARGE SCALE GENOMIC DNA]</scope>
    <source>
        <strain evidence="17 18">NCL716</strain>
    </source>
</reference>
<evidence type="ECO:0000256" key="4">
    <source>
        <dbReference type="ARBA" id="ARBA00013076"/>
    </source>
</evidence>
<dbReference type="SUPFAM" id="SSF51905">
    <property type="entry name" value="FAD/NAD(P)-binding domain"/>
    <property type="match status" value="2"/>
</dbReference>
<keyword evidence="9" id="KW-0560">Oxidoreductase</keyword>
<feature type="region of interest" description="Disordered" evidence="16">
    <location>
        <begin position="1"/>
        <end position="20"/>
    </location>
</feature>
<comment type="cofactor">
    <cofactor evidence="1">
        <name>FAD</name>
        <dbReference type="ChEBI" id="CHEBI:57692"/>
    </cofactor>
</comment>
<evidence type="ECO:0000256" key="11">
    <source>
        <dbReference type="ARBA" id="ARBA00029939"/>
    </source>
</evidence>
<evidence type="ECO:0000256" key="16">
    <source>
        <dbReference type="SAM" id="MobiDB-lite"/>
    </source>
</evidence>
<evidence type="ECO:0000256" key="9">
    <source>
        <dbReference type="ARBA" id="ARBA00023002"/>
    </source>
</evidence>
<evidence type="ECO:0000256" key="5">
    <source>
        <dbReference type="ARBA" id="ARBA00016406"/>
    </source>
</evidence>
<dbReference type="AlphaFoldDB" id="A0A7X6HZB4"/>
<keyword evidence="8" id="KW-0521">NADP</keyword>
<dbReference type="InterPro" id="IPR025700">
    <property type="entry name" value="Lys/Orn_oxygenase"/>
</dbReference>
<keyword evidence="7" id="KW-0274">FAD</keyword>
<evidence type="ECO:0000256" key="2">
    <source>
        <dbReference type="ARBA" id="ARBA00004924"/>
    </source>
</evidence>
<accession>A0A7X6HZB4</accession>
<sequence>MTTAPRTDPAPPAGPAAEDQAPLDLAGVGAGPAGLSLAALADSHRGLRAAWFEQRPAFSWHPGLLIEGTTLQVPFLADLVTLADPASPWSYLSYLREQGRLFPFYFAETFHIERTDYDAYCRWAGERLASVRFGRRVESVSWDRARELFELTVCPVEGAAGPRAVHARAVALSLGSTPHVPEVLRPAVGAPAGGAPVVHSAEYLVHRERLLAADHVTVVGSGQSGAEVFLDLLRHRPAGAERLHWLTRSPAFAPMEYSKLGLEHFTPDYTRYYHALPETTRDALTARQWQLHKAVDHETLAEIHGELLGRAQRSGWPDAVLTPGVAVRAADRRGDGALDLRLVHAEQESAATLTTGAVVLATGYRDTPLEPLLGDLAGAVRRDTAGRPLVTDDYRLELAEGVTGRVFVAGGERHTHGVGTPDLGLMAHRSATVLNQLLDERPYPLPARTAFTTFGLRQAPAAPREAPAPPVD</sequence>
<keyword evidence="10 17" id="KW-0503">Monooxygenase</keyword>
<comment type="pathway">
    <text evidence="2">Siderophore biosynthesis.</text>
</comment>